<gene>
    <name evidence="14" type="ORF">CHS0354_000768</name>
</gene>
<evidence type="ECO:0000256" key="4">
    <source>
        <dbReference type="ARBA" id="ARBA00022516"/>
    </source>
</evidence>
<reference evidence="14" key="2">
    <citation type="journal article" date="2021" name="Genome Biol. Evol.">
        <title>Developing a high-quality reference genome for a parasitic bivalve with doubly uniparental inheritance (Bivalvia: Unionida).</title>
        <authorList>
            <person name="Smith C.H."/>
        </authorList>
    </citation>
    <scope>NUCLEOTIDE SEQUENCE</scope>
    <source>
        <strain evidence="14">CHS0354</strain>
        <tissue evidence="14">Mantle</tissue>
    </source>
</reference>
<dbReference type="Pfam" id="PF02353">
    <property type="entry name" value="CMAS"/>
    <property type="match status" value="1"/>
</dbReference>
<evidence type="ECO:0000256" key="11">
    <source>
        <dbReference type="ARBA" id="ARBA00023098"/>
    </source>
</evidence>
<evidence type="ECO:0000256" key="2">
    <source>
        <dbReference type="ARBA" id="ARBA00004760"/>
    </source>
</evidence>
<evidence type="ECO:0000256" key="9">
    <source>
        <dbReference type="ARBA" id="ARBA00022919"/>
    </source>
</evidence>
<evidence type="ECO:0000256" key="13">
    <source>
        <dbReference type="ARBA" id="ARBA00039020"/>
    </source>
</evidence>
<dbReference type="PANTHER" id="PTHR45197:SF1">
    <property type="entry name" value="SPHINGOLIPID C9-METHYLTRANSFERASE A-RELATED"/>
    <property type="match status" value="1"/>
</dbReference>
<organism evidence="14 15">
    <name type="scientific">Potamilus streckersoni</name>
    <dbReference type="NCBI Taxonomy" id="2493646"/>
    <lineage>
        <taxon>Eukaryota</taxon>
        <taxon>Metazoa</taxon>
        <taxon>Spiralia</taxon>
        <taxon>Lophotrochozoa</taxon>
        <taxon>Mollusca</taxon>
        <taxon>Bivalvia</taxon>
        <taxon>Autobranchia</taxon>
        <taxon>Heteroconchia</taxon>
        <taxon>Palaeoheterodonta</taxon>
        <taxon>Unionida</taxon>
        <taxon>Unionoidea</taxon>
        <taxon>Unionidae</taxon>
        <taxon>Ambleminae</taxon>
        <taxon>Lampsilini</taxon>
        <taxon>Potamilus</taxon>
    </lineage>
</organism>
<keyword evidence="11" id="KW-0443">Lipid metabolism</keyword>
<evidence type="ECO:0000256" key="12">
    <source>
        <dbReference type="ARBA" id="ARBA00023136"/>
    </source>
</evidence>
<protein>
    <recommendedName>
        <fullName evidence="13">sphingolipid C(9)-methyltransferase</fullName>
        <ecNumber evidence="13">2.1.1.317</ecNumber>
    </recommendedName>
</protein>
<comment type="caution">
    <text evidence="14">The sequence shown here is derived from an EMBL/GenBank/DDBJ whole genome shotgun (WGS) entry which is preliminary data.</text>
</comment>
<dbReference type="EC" id="2.1.1.317" evidence="13"/>
<evidence type="ECO:0000313" key="14">
    <source>
        <dbReference type="EMBL" id="KAK3605101.1"/>
    </source>
</evidence>
<keyword evidence="12" id="KW-0472">Membrane</keyword>
<evidence type="ECO:0000256" key="5">
    <source>
        <dbReference type="ARBA" id="ARBA00022603"/>
    </source>
</evidence>
<dbReference type="Proteomes" id="UP001195483">
    <property type="component" value="Unassembled WGS sequence"/>
</dbReference>
<evidence type="ECO:0000256" key="1">
    <source>
        <dbReference type="ARBA" id="ARBA00004141"/>
    </source>
</evidence>
<dbReference type="Gene3D" id="3.40.50.150">
    <property type="entry name" value="Vaccinia Virus protein VP39"/>
    <property type="match status" value="1"/>
</dbReference>
<dbReference type="InterPro" id="IPR029063">
    <property type="entry name" value="SAM-dependent_MTases_sf"/>
</dbReference>
<dbReference type="SUPFAM" id="SSF53335">
    <property type="entry name" value="S-adenosyl-L-methionine-dependent methyltransferases"/>
    <property type="match status" value="1"/>
</dbReference>
<sequence>MGKNPLEQVVCKSSDTAERYKFGKQVPMETFISDYINSKIDVTGDFEEFLYNRNAFVDYTLTPNHFKFFFSRMIPEVLIHSKKQDERIIRSHYDRGNDFFRAFLGPRMIYTAGLWLKPKEETLELAQDRKMQSVCQKLNLKKGKKMLDIGCGWGTLVCYAAKHYDVDATGITIAQDGTEHGNKQIAEHGMTNKARIMRIDYRDIPKEKYDAISSLEMIEHVGLKNYQKFIRQIYDLLSDDGIFYLQQAGLRANPGLHKRGPHWEDLVWGLFMNEFIFSGADASTPLGYMVNNLQQANFEVSSIENVGIHYSHTIQAWYNNWMGNKEQILGTYGEWWFRLWQVFLKWSVIIASQGSSTCYAIVAHKNLNSFDRNVYVGPNKYPYYAFDNITPF</sequence>
<keyword evidence="4" id="KW-0444">Lipid biosynthesis</keyword>
<keyword evidence="9" id="KW-0746">Sphingolipid metabolism</keyword>
<evidence type="ECO:0000256" key="6">
    <source>
        <dbReference type="ARBA" id="ARBA00022679"/>
    </source>
</evidence>
<evidence type="ECO:0000256" key="10">
    <source>
        <dbReference type="ARBA" id="ARBA00022989"/>
    </source>
</evidence>
<evidence type="ECO:0000256" key="3">
    <source>
        <dbReference type="ARBA" id="ARBA00004991"/>
    </source>
</evidence>
<comment type="pathway">
    <text evidence="3">Sphingolipid metabolism.</text>
</comment>
<dbReference type="InterPro" id="IPR052290">
    <property type="entry name" value="Sphingo_C9-MT"/>
</dbReference>
<dbReference type="GO" id="GO:0016020">
    <property type="term" value="C:membrane"/>
    <property type="evidence" value="ECO:0007669"/>
    <property type="project" value="UniProtKB-SubCell"/>
</dbReference>
<proteinExistence type="predicted"/>
<dbReference type="InterPro" id="IPR003333">
    <property type="entry name" value="CMAS"/>
</dbReference>
<keyword evidence="15" id="KW-1185">Reference proteome</keyword>
<dbReference type="AlphaFoldDB" id="A0AAE0W881"/>
<evidence type="ECO:0000256" key="7">
    <source>
        <dbReference type="ARBA" id="ARBA00022691"/>
    </source>
</evidence>
<dbReference type="GO" id="GO:0008168">
    <property type="term" value="F:methyltransferase activity"/>
    <property type="evidence" value="ECO:0007669"/>
    <property type="project" value="UniProtKB-KW"/>
</dbReference>
<dbReference type="GO" id="GO:0006665">
    <property type="term" value="P:sphingolipid metabolic process"/>
    <property type="evidence" value="ECO:0007669"/>
    <property type="project" value="UniProtKB-KW"/>
</dbReference>
<keyword evidence="6" id="KW-0808">Transferase</keyword>
<name>A0AAE0W881_9BIVA</name>
<dbReference type="GO" id="GO:0032259">
    <property type="term" value="P:methylation"/>
    <property type="evidence" value="ECO:0007669"/>
    <property type="project" value="UniProtKB-KW"/>
</dbReference>
<keyword evidence="8" id="KW-0812">Transmembrane</keyword>
<dbReference type="GO" id="GO:0008610">
    <property type="term" value="P:lipid biosynthetic process"/>
    <property type="evidence" value="ECO:0007669"/>
    <property type="project" value="InterPro"/>
</dbReference>
<keyword evidence="7" id="KW-0949">S-adenosyl-L-methionine</keyword>
<dbReference type="CDD" id="cd02440">
    <property type="entry name" value="AdoMet_MTases"/>
    <property type="match status" value="1"/>
</dbReference>
<accession>A0AAE0W881</accession>
<keyword evidence="5" id="KW-0489">Methyltransferase</keyword>
<evidence type="ECO:0000313" key="15">
    <source>
        <dbReference type="Proteomes" id="UP001195483"/>
    </source>
</evidence>
<comment type="subcellular location">
    <subcellularLocation>
        <location evidence="1">Membrane</location>
        <topology evidence="1">Multi-pass membrane protein</topology>
    </subcellularLocation>
</comment>
<reference evidence="14" key="3">
    <citation type="submission" date="2023-05" db="EMBL/GenBank/DDBJ databases">
        <authorList>
            <person name="Smith C.H."/>
        </authorList>
    </citation>
    <scope>NUCLEOTIDE SEQUENCE</scope>
    <source>
        <strain evidence="14">CHS0354</strain>
        <tissue evidence="14">Mantle</tissue>
    </source>
</reference>
<keyword evidence="10" id="KW-1133">Transmembrane helix</keyword>
<reference evidence="14" key="1">
    <citation type="journal article" date="2021" name="Genome Biol. Evol.">
        <title>A High-Quality Reference Genome for a Parasitic Bivalve with Doubly Uniparental Inheritance (Bivalvia: Unionida).</title>
        <authorList>
            <person name="Smith C.H."/>
        </authorList>
    </citation>
    <scope>NUCLEOTIDE SEQUENCE</scope>
    <source>
        <strain evidence="14">CHS0354</strain>
    </source>
</reference>
<dbReference type="PANTHER" id="PTHR45197">
    <property type="entry name" value="SYNTHASE, PUTATIVE (AFU_ORTHOLOGUE AFUA_7G04190)-RELATED"/>
    <property type="match status" value="1"/>
</dbReference>
<dbReference type="PIRSF" id="PIRSF003085">
    <property type="entry name" value="CMAS"/>
    <property type="match status" value="1"/>
</dbReference>
<comment type="pathway">
    <text evidence="2">Lipid metabolism; sphingolipid metabolism.</text>
</comment>
<dbReference type="EMBL" id="JAEAOA010000085">
    <property type="protein sequence ID" value="KAK3605101.1"/>
    <property type="molecule type" value="Genomic_DNA"/>
</dbReference>
<evidence type="ECO:0000256" key="8">
    <source>
        <dbReference type="ARBA" id="ARBA00022692"/>
    </source>
</evidence>